<comment type="cofactor">
    <cofactor evidence="2">
        <name>heme</name>
        <dbReference type="ChEBI" id="CHEBI:30413"/>
    </cofactor>
</comment>
<dbReference type="eggNOG" id="KOG0157">
    <property type="taxonomic scope" value="Eukaryota"/>
</dbReference>
<dbReference type="PANTHER" id="PTHR24305">
    <property type="entry name" value="CYTOCHROME P450"/>
    <property type="match status" value="1"/>
</dbReference>
<dbReference type="Proteomes" id="UP000013776">
    <property type="component" value="Unassembled WGS sequence"/>
</dbReference>
<feature type="transmembrane region" description="Helical" evidence="3">
    <location>
        <begin position="28"/>
        <end position="47"/>
    </location>
</feature>
<dbReference type="InterPro" id="IPR001128">
    <property type="entry name" value="Cyt_P450"/>
</dbReference>
<evidence type="ECO:0000256" key="3">
    <source>
        <dbReference type="SAM" id="Phobius"/>
    </source>
</evidence>
<sequence>MVAEYLAATALLGAQVLNHFDKLVFQSYFGTICVLHAAAAFSYYIVWRMFLWRWIFSPLRGVGGPKSHWFYGNFREIFKEDIGVPHIRWMKAHHDQPFIRYFGLFGYERVLVNSLPALQHILTNCYDFPKSGNLARAIKTILGAEGILFAEGDIHKRQRKQMNPSFSYAKLKSMSPIFWSKAQQMVEAWSGLLETTNEIEVVSGLSAATLDIIGSAGFGTEFNAIGGLTDPTIRNKLASAYADLFDVKKTAKVLGVVTFYLPWVRRLPLPRHLELNRDIKVIQTMSQELISSKVERTNRGEDIGNDIFALLLKDNKRKEAAKDPNDPPMTLREIGDQTMTLLAAGHETTSAGTAWALYALSIDQTIQDRLRAELTSAIEANEEPSFEKIESLHYLNNFTKEVLRFYPPVPMTLRTATVTTVVDGVSIPAGTDMFISPIATNRNIHIWGPDAESFNPDRWDNLPSTHNNYGMETFLHGARGCIGQRFAVVEMKCLIAAMLINLKFEPKPNHVVKPQSSITMRPHGGLPLILTRL</sequence>
<dbReference type="PRINTS" id="PR00463">
    <property type="entry name" value="EP450I"/>
</dbReference>
<dbReference type="CDD" id="cd11069">
    <property type="entry name" value="CYP_FUM15-like"/>
    <property type="match status" value="1"/>
</dbReference>
<dbReference type="GO" id="GO:0005506">
    <property type="term" value="F:iron ion binding"/>
    <property type="evidence" value="ECO:0007669"/>
    <property type="project" value="InterPro"/>
</dbReference>
<dbReference type="AlphaFoldDB" id="R4X7D1"/>
<dbReference type="VEuPathDB" id="FungiDB:TAPDE_000660"/>
<accession>R4X7D1</accession>
<evidence type="ECO:0000313" key="4">
    <source>
        <dbReference type="EMBL" id="CCG80988.1"/>
    </source>
</evidence>
<keyword evidence="4" id="KW-0560">Oxidoreductase</keyword>
<keyword evidence="2" id="KW-0408">Iron</keyword>
<evidence type="ECO:0000313" key="5">
    <source>
        <dbReference type="Proteomes" id="UP000013776"/>
    </source>
</evidence>
<evidence type="ECO:0000256" key="1">
    <source>
        <dbReference type="ARBA" id="ARBA00010617"/>
    </source>
</evidence>
<dbReference type="PANTHER" id="PTHR24305:SF166">
    <property type="entry name" value="CYTOCHROME P450 12A4, MITOCHONDRIAL-RELATED"/>
    <property type="match status" value="1"/>
</dbReference>
<dbReference type="GO" id="GO:0016705">
    <property type="term" value="F:oxidoreductase activity, acting on paired donors, with incorporation or reduction of molecular oxygen"/>
    <property type="evidence" value="ECO:0007669"/>
    <property type="project" value="InterPro"/>
</dbReference>
<keyword evidence="3" id="KW-1133">Transmembrane helix</keyword>
<dbReference type="OrthoDB" id="1470350at2759"/>
<keyword evidence="4" id="KW-0503">Monooxygenase</keyword>
<protein>
    <submittedName>
        <fullName evidence="4">Cytochrome P450 monooxygenase</fullName>
    </submittedName>
</protein>
<evidence type="ECO:0000256" key="2">
    <source>
        <dbReference type="PIRSR" id="PIRSR602401-1"/>
    </source>
</evidence>
<dbReference type="EMBL" id="CAHR02000021">
    <property type="protein sequence ID" value="CCG80988.1"/>
    <property type="molecule type" value="Genomic_DNA"/>
</dbReference>
<keyword evidence="3" id="KW-0812">Transmembrane</keyword>
<feature type="binding site" description="axial binding residue" evidence="2">
    <location>
        <position position="481"/>
    </location>
    <ligand>
        <name>heme</name>
        <dbReference type="ChEBI" id="CHEBI:30413"/>
    </ligand>
    <ligandPart>
        <name>Fe</name>
        <dbReference type="ChEBI" id="CHEBI:18248"/>
    </ligandPart>
</feature>
<reference evidence="4 5" key="1">
    <citation type="journal article" date="2013" name="MBio">
        <title>Genome sequencing of the plant pathogen Taphrina deformans, the causal agent of peach leaf curl.</title>
        <authorList>
            <person name="Cisse O.H."/>
            <person name="Almeida J.M.G.C.F."/>
            <person name="Fonseca A."/>
            <person name="Kumar A.A."/>
            <person name="Salojaervi J."/>
            <person name="Overmyer K."/>
            <person name="Hauser P.M."/>
            <person name="Pagni M."/>
        </authorList>
    </citation>
    <scope>NUCLEOTIDE SEQUENCE [LARGE SCALE GENOMIC DNA]</scope>
    <source>
        <strain evidence="5">PYCC 5710 / ATCC 11124 / CBS 356.35 / IMI 108563 / JCM 9778 / NBRC 8474</strain>
    </source>
</reference>
<dbReference type="Gene3D" id="1.10.630.10">
    <property type="entry name" value="Cytochrome P450"/>
    <property type="match status" value="1"/>
</dbReference>
<keyword evidence="2" id="KW-0479">Metal-binding</keyword>
<name>R4X7D1_TAPDE</name>
<keyword evidence="3" id="KW-0472">Membrane</keyword>
<dbReference type="InterPro" id="IPR036396">
    <property type="entry name" value="Cyt_P450_sf"/>
</dbReference>
<dbReference type="GO" id="GO:0004497">
    <property type="term" value="F:monooxygenase activity"/>
    <property type="evidence" value="ECO:0007669"/>
    <property type="project" value="UniProtKB-KW"/>
</dbReference>
<dbReference type="STRING" id="1097556.R4X7D1"/>
<dbReference type="PRINTS" id="PR00385">
    <property type="entry name" value="P450"/>
</dbReference>
<gene>
    <name evidence="4" type="ORF">TAPDE_000660</name>
</gene>
<dbReference type="InterPro" id="IPR002401">
    <property type="entry name" value="Cyt_P450_E_grp-I"/>
</dbReference>
<comment type="similarity">
    <text evidence="1">Belongs to the cytochrome P450 family.</text>
</comment>
<organism evidence="4 5">
    <name type="scientific">Taphrina deformans (strain PYCC 5710 / ATCC 11124 / CBS 356.35 / IMI 108563 / JCM 9778 / NBRC 8474)</name>
    <name type="common">Peach leaf curl fungus</name>
    <name type="synonym">Lalaria deformans</name>
    <dbReference type="NCBI Taxonomy" id="1097556"/>
    <lineage>
        <taxon>Eukaryota</taxon>
        <taxon>Fungi</taxon>
        <taxon>Dikarya</taxon>
        <taxon>Ascomycota</taxon>
        <taxon>Taphrinomycotina</taxon>
        <taxon>Taphrinomycetes</taxon>
        <taxon>Taphrinales</taxon>
        <taxon>Taphrinaceae</taxon>
        <taxon>Taphrina</taxon>
    </lineage>
</organism>
<keyword evidence="2" id="KW-0349">Heme</keyword>
<dbReference type="SUPFAM" id="SSF48264">
    <property type="entry name" value="Cytochrome P450"/>
    <property type="match status" value="1"/>
</dbReference>
<keyword evidence="5" id="KW-1185">Reference proteome</keyword>
<dbReference type="GO" id="GO:0020037">
    <property type="term" value="F:heme binding"/>
    <property type="evidence" value="ECO:0007669"/>
    <property type="project" value="InterPro"/>
</dbReference>
<proteinExistence type="inferred from homology"/>
<dbReference type="Pfam" id="PF00067">
    <property type="entry name" value="p450"/>
    <property type="match status" value="1"/>
</dbReference>
<dbReference type="InterPro" id="IPR050121">
    <property type="entry name" value="Cytochrome_P450_monoxygenase"/>
</dbReference>
<comment type="caution">
    <text evidence="4">The sequence shown here is derived from an EMBL/GenBank/DDBJ whole genome shotgun (WGS) entry which is preliminary data.</text>
</comment>